<proteinExistence type="predicted"/>
<dbReference type="EMBL" id="JACXAE010000013">
    <property type="protein sequence ID" value="MBD2771134.1"/>
    <property type="molecule type" value="Genomic_DNA"/>
</dbReference>
<sequence>MTQLLTRQYQLSNSEIWELADDFCLIEGSFVPSLINLLAAIKQFKRDCADLATIPFSTQEMTTRIESMVTRQLMQELRERN</sequence>
<dbReference type="AlphaFoldDB" id="A0A8J7C488"/>
<reference evidence="1" key="1">
    <citation type="submission" date="2020-09" db="EMBL/GenBank/DDBJ databases">
        <title>Iningainema tapete sp. nov. (Scytonemataceae, Cyanobacteria) from greenhouses in central Florida (USA) produces two types of nodularin with biosynthetic potential for microcystin-LR and anabaenopeptins.</title>
        <authorList>
            <person name="Berthold D.E."/>
            <person name="Lefler F.W."/>
            <person name="Huang I.-S."/>
            <person name="Abdulla H."/>
            <person name="Zimba P.V."/>
            <person name="Laughinghouse H.D. IV."/>
        </authorList>
    </citation>
    <scope>NUCLEOTIDE SEQUENCE</scope>
    <source>
        <strain evidence="1">BLCCT55</strain>
    </source>
</reference>
<keyword evidence="2" id="KW-1185">Reference proteome</keyword>
<dbReference type="Proteomes" id="UP000629098">
    <property type="component" value="Unassembled WGS sequence"/>
</dbReference>
<dbReference type="RefSeq" id="WP_190825427.1">
    <property type="nucleotide sequence ID" value="NZ_CAWPPI010000013.1"/>
</dbReference>
<comment type="caution">
    <text evidence="1">The sequence shown here is derived from an EMBL/GenBank/DDBJ whole genome shotgun (WGS) entry which is preliminary data.</text>
</comment>
<evidence type="ECO:0000313" key="1">
    <source>
        <dbReference type="EMBL" id="MBD2771134.1"/>
    </source>
</evidence>
<organism evidence="1 2">
    <name type="scientific">Iningainema tapete BLCC-T55</name>
    <dbReference type="NCBI Taxonomy" id="2748662"/>
    <lineage>
        <taxon>Bacteria</taxon>
        <taxon>Bacillati</taxon>
        <taxon>Cyanobacteriota</taxon>
        <taxon>Cyanophyceae</taxon>
        <taxon>Nostocales</taxon>
        <taxon>Scytonemataceae</taxon>
        <taxon>Iningainema tapete</taxon>
    </lineage>
</organism>
<evidence type="ECO:0000313" key="2">
    <source>
        <dbReference type="Proteomes" id="UP000629098"/>
    </source>
</evidence>
<accession>A0A8J7C488</accession>
<gene>
    <name evidence="1" type="ORF">ICL16_03100</name>
</gene>
<name>A0A8J7C488_9CYAN</name>
<protein>
    <submittedName>
        <fullName evidence="1">Uncharacterized protein</fullName>
    </submittedName>
</protein>